<comment type="subcellular location">
    <subcellularLocation>
        <location evidence="1">Cell membrane</location>
        <topology evidence="1">Multi-pass membrane protein</topology>
    </subcellularLocation>
</comment>
<evidence type="ECO:0000256" key="5">
    <source>
        <dbReference type="ARBA" id="ARBA00022989"/>
    </source>
</evidence>
<evidence type="ECO:0000256" key="7">
    <source>
        <dbReference type="SAM" id="Phobius"/>
    </source>
</evidence>
<organism evidence="8 9">
    <name type="scientific">Marinicauda algicola</name>
    <dbReference type="NCBI Taxonomy" id="2029849"/>
    <lineage>
        <taxon>Bacteria</taxon>
        <taxon>Pseudomonadati</taxon>
        <taxon>Pseudomonadota</taxon>
        <taxon>Alphaproteobacteria</taxon>
        <taxon>Maricaulales</taxon>
        <taxon>Maricaulaceae</taxon>
        <taxon>Marinicauda</taxon>
    </lineage>
</organism>
<dbReference type="PANTHER" id="PTHR34584">
    <property type="entry name" value="NA(+)/H(+) ANTIPORTER SUBUNIT E1"/>
    <property type="match status" value="1"/>
</dbReference>
<name>A0A4S2GZI9_9PROT</name>
<keyword evidence="5 7" id="KW-1133">Transmembrane helix</keyword>
<evidence type="ECO:0000256" key="1">
    <source>
        <dbReference type="ARBA" id="ARBA00004651"/>
    </source>
</evidence>
<dbReference type="GO" id="GO:0005886">
    <property type="term" value="C:plasma membrane"/>
    <property type="evidence" value="ECO:0007669"/>
    <property type="project" value="UniProtKB-SubCell"/>
</dbReference>
<keyword evidence="4 7" id="KW-0812">Transmembrane</keyword>
<dbReference type="GO" id="GO:0008324">
    <property type="term" value="F:monoatomic cation transmembrane transporter activity"/>
    <property type="evidence" value="ECO:0007669"/>
    <property type="project" value="InterPro"/>
</dbReference>
<dbReference type="PANTHER" id="PTHR34584:SF1">
    <property type="entry name" value="NA(+)_H(+) ANTIPORTER SUBUNIT E1"/>
    <property type="match status" value="1"/>
</dbReference>
<sequence>MARQALFTVLLTLALAALWAVLSDKLTNPLILGFGVFGIVFAVAMAFRMRLIDEDAVPFPRLPQFLAYWGWLGDQIVRANIHVVRLVMNPQLDIQPVVTRVPVKLHTDLARATFANSITLTPGTVTVEVEETGFLVHGLSAELAAQEGLRDMEARSRKAAEGAQS</sequence>
<keyword evidence="6 7" id="KW-0472">Membrane</keyword>
<protein>
    <submittedName>
        <fullName evidence="8">Cation:proton antiporter</fullName>
    </submittedName>
</protein>
<dbReference type="EMBL" id="SRXW01000003">
    <property type="protein sequence ID" value="TGY88534.1"/>
    <property type="molecule type" value="Genomic_DNA"/>
</dbReference>
<proteinExistence type="inferred from homology"/>
<evidence type="ECO:0000313" key="9">
    <source>
        <dbReference type="Proteomes" id="UP000308054"/>
    </source>
</evidence>
<dbReference type="AlphaFoldDB" id="A0A4S2GZI9"/>
<keyword evidence="9" id="KW-1185">Reference proteome</keyword>
<gene>
    <name evidence="8" type="ORF">E5163_12020</name>
</gene>
<feature type="transmembrane region" description="Helical" evidence="7">
    <location>
        <begin position="30"/>
        <end position="47"/>
    </location>
</feature>
<evidence type="ECO:0000256" key="4">
    <source>
        <dbReference type="ARBA" id="ARBA00022692"/>
    </source>
</evidence>
<dbReference type="OrthoDB" id="9807187at2"/>
<keyword evidence="3" id="KW-1003">Cell membrane</keyword>
<dbReference type="RefSeq" id="WP_135996380.1">
    <property type="nucleotide sequence ID" value="NZ_CP071057.1"/>
</dbReference>
<dbReference type="Pfam" id="PF01899">
    <property type="entry name" value="MNHE"/>
    <property type="match status" value="1"/>
</dbReference>
<dbReference type="InterPro" id="IPR002758">
    <property type="entry name" value="Cation_antiport_E"/>
</dbReference>
<accession>A0A4S2GZI9</accession>
<evidence type="ECO:0000256" key="6">
    <source>
        <dbReference type="ARBA" id="ARBA00023136"/>
    </source>
</evidence>
<evidence type="ECO:0000256" key="2">
    <source>
        <dbReference type="ARBA" id="ARBA00006228"/>
    </source>
</evidence>
<evidence type="ECO:0000256" key="3">
    <source>
        <dbReference type="ARBA" id="ARBA00022475"/>
    </source>
</evidence>
<dbReference type="Proteomes" id="UP000308054">
    <property type="component" value="Unassembled WGS sequence"/>
</dbReference>
<comment type="similarity">
    <text evidence="2">Belongs to the CPA3 antiporters (TC 2.A.63) subunit E family.</text>
</comment>
<evidence type="ECO:0000313" key="8">
    <source>
        <dbReference type="EMBL" id="TGY88534.1"/>
    </source>
</evidence>
<reference evidence="8 9" key="1">
    <citation type="journal article" date="2017" name="Int. J. Syst. Evol. Microbiol.">
        <title>Marinicauda algicola sp. nov., isolated from a marine red alga Rhodosorus marinus.</title>
        <authorList>
            <person name="Jeong S.E."/>
            <person name="Jeon S.H."/>
            <person name="Chun B.H."/>
            <person name="Kim D.W."/>
            <person name="Jeon C.O."/>
        </authorList>
    </citation>
    <scope>NUCLEOTIDE SEQUENCE [LARGE SCALE GENOMIC DNA]</scope>
    <source>
        <strain evidence="8 9">JCM 31718</strain>
    </source>
</reference>
<dbReference type="PIRSF" id="PIRSF019239">
    <property type="entry name" value="MrpE"/>
    <property type="match status" value="1"/>
</dbReference>
<comment type="caution">
    <text evidence="8">The sequence shown here is derived from an EMBL/GenBank/DDBJ whole genome shotgun (WGS) entry which is preliminary data.</text>
</comment>